<proteinExistence type="predicted"/>
<protein>
    <recommendedName>
        <fullName evidence="2">Reverse transcriptase zinc-binding domain-containing protein</fullName>
    </recommendedName>
</protein>
<dbReference type="InterPro" id="IPR026960">
    <property type="entry name" value="RVT-Znf"/>
</dbReference>
<evidence type="ECO:0000256" key="1">
    <source>
        <dbReference type="SAM" id="MobiDB-lite"/>
    </source>
</evidence>
<feature type="region of interest" description="Disordered" evidence="1">
    <location>
        <begin position="447"/>
        <end position="478"/>
    </location>
</feature>
<name>A0ABD3I8S2_9MARC</name>
<sequence length="478" mass="54977">MPLGNSDLPHWVRLTGCELAERGSSFRYLGVKTGVAVSEAECVNEAIQKVEWADMIRRMIQIKIRIGPNKVERSCWEPEDALLLLSAFRFPEALTVDKLFRCWFFFKKKLQLPSNFICPEGLHVKSLKILWQLSGNEISGMFPWVEGEMKSRKLTRVGEFVANKHQMMNEGRGLEQIPGMEISDCNIAAFNWLSNLRTGPGTLKEISGWTWGQIGQCLPGWRQPNAIWSKLIWEKTPTFKGLSSRWGVPVDTEEWRLRWNRLWGEGSLLKHKLWFWRILNRGFPTLSRAKHWGVSDGVCQLCTEEVETVNHLFWDCRKLRDHVEWIALSIGTDDRHQTLLQIVDSALLSHKSNPAMLVLLYMFLNAVWKNRNSFVFEQTLVSIKPLGIVQMAEGIVRGILRKRHESSRLPAQLKASECFGKARDAFSMLSDRRRNMELILQGIEPDYDWREDPGRLSDSNSQEQTSSSSSSSDDIQSD</sequence>
<evidence type="ECO:0000313" key="3">
    <source>
        <dbReference type="EMBL" id="KAL3698681.1"/>
    </source>
</evidence>
<organism evidence="3 4">
    <name type="scientific">Riccia sorocarpa</name>
    <dbReference type="NCBI Taxonomy" id="122646"/>
    <lineage>
        <taxon>Eukaryota</taxon>
        <taxon>Viridiplantae</taxon>
        <taxon>Streptophyta</taxon>
        <taxon>Embryophyta</taxon>
        <taxon>Marchantiophyta</taxon>
        <taxon>Marchantiopsida</taxon>
        <taxon>Marchantiidae</taxon>
        <taxon>Marchantiales</taxon>
        <taxon>Ricciaceae</taxon>
        <taxon>Riccia</taxon>
    </lineage>
</organism>
<feature type="compositionally biased region" description="Low complexity" evidence="1">
    <location>
        <begin position="457"/>
        <end position="478"/>
    </location>
</feature>
<gene>
    <name evidence="3" type="ORF">R1sor_012757</name>
</gene>
<feature type="domain" description="Reverse transcriptase zinc-binding" evidence="2">
    <location>
        <begin position="257"/>
        <end position="318"/>
    </location>
</feature>
<dbReference type="Pfam" id="PF13966">
    <property type="entry name" value="zf-RVT"/>
    <property type="match status" value="1"/>
</dbReference>
<keyword evidence="4" id="KW-1185">Reference proteome</keyword>
<dbReference type="Proteomes" id="UP001633002">
    <property type="component" value="Unassembled WGS sequence"/>
</dbReference>
<evidence type="ECO:0000259" key="2">
    <source>
        <dbReference type="Pfam" id="PF13966"/>
    </source>
</evidence>
<comment type="caution">
    <text evidence="3">The sequence shown here is derived from an EMBL/GenBank/DDBJ whole genome shotgun (WGS) entry which is preliminary data.</text>
</comment>
<evidence type="ECO:0000313" key="4">
    <source>
        <dbReference type="Proteomes" id="UP001633002"/>
    </source>
</evidence>
<dbReference type="EMBL" id="JBJQOH010000002">
    <property type="protein sequence ID" value="KAL3698681.1"/>
    <property type="molecule type" value="Genomic_DNA"/>
</dbReference>
<reference evidence="3 4" key="1">
    <citation type="submission" date="2024-09" db="EMBL/GenBank/DDBJ databases">
        <title>Chromosome-scale assembly of Riccia sorocarpa.</title>
        <authorList>
            <person name="Paukszto L."/>
        </authorList>
    </citation>
    <scope>NUCLEOTIDE SEQUENCE [LARGE SCALE GENOMIC DNA]</scope>
    <source>
        <strain evidence="3">LP-2024</strain>
        <tissue evidence="3">Aerial parts of the thallus</tissue>
    </source>
</reference>
<accession>A0ABD3I8S2</accession>
<dbReference type="AlphaFoldDB" id="A0ABD3I8S2"/>